<keyword evidence="2" id="KW-1185">Reference proteome</keyword>
<dbReference type="EMBL" id="KQ976842">
    <property type="protein sequence ID" value="KYN07922.1"/>
    <property type="molecule type" value="Genomic_DNA"/>
</dbReference>
<organism evidence="1 2">
    <name type="scientific">Cyphomyrmex costatus</name>
    <dbReference type="NCBI Taxonomy" id="456900"/>
    <lineage>
        <taxon>Eukaryota</taxon>
        <taxon>Metazoa</taxon>
        <taxon>Ecdysozoa</taxon>
        <taxon>Arthropoda</taxon>
        <taxon>Hexapoda</taxon>
        <taxon>Insecta</taxon>
        <taxon>Pterygota</taxon>
        <taxon>Neoptera</taxon>
        <taxon>Endopterygota</taxon>
        <taxon>Hymenoptera</taxon>
        <taxon>Apocrita</taxon>
        <taxon>Aculeata</taxon>
        <taxon>Formicoidea</taxon>
        <taxon>Formicidae</taxon>
        <taxon>Myrmicinae</taxon>
        <taxon>Cyphomyrmex</taxon>
    </lineage>
</organism>
<proteinExistence type="predicted"/>
<evidence type="ECO:0000313" key="1">
    <source>
        <dbReference type="EMBL" id="KYN07922.1"/>
    </source>
</evidence>
<dbReference type="AlphaFoldDB" id="A0A195D4X2"/>
<accession>A0A195D4X2</accession>
<name>A0A195D4X2_9HYME</name>
<protein>
    <submittedName>
        <fullName evidence="1">Uncharacterized protein</fullName>
    </submittedName>
</protein>
<reference evidence="1 2" key="1">
    <citation type="submission" date="2016-03" db="EMBL/GenBank/DDBJ databases">
        <title>Cyphomyrmex costatus WGS genome.</title>
        <authorList>
            <person name="Nygaard S."/>
            <person name="Hu H."/>
            <person name="Boomsma J."/>
            <person name="Zhang G."/>
        </authorList>
    </citation>
    <scope>NUCLEOTIDE SEQUENCE [LARGE SCALE GENOMIC DNA]</scope>
    <source>
        <strain evidence="1">MS0001</strain>
        <tissue evidence="1">Whole body</tissue>
    </source>
</reference>
<gene>
    <name evidence="1" type="ORF">ALC62_01104</name>
</gene>
<sequence>MYRHELAKPGYVREVVDPNYFVNLNYNGNKEARSLRGAMQMSLTR</sequence>
<dbReference type="Proteomes" id="UP000078542">
    <property type="component" value="Unassembled WGS sequence"/>
</dbReference>
<evidence type="ECO:0000313" key="2">
    <source>
        <dbReference type="Proteomes" id="UP000078542"/>
    </source>
</evidence>